<dbReference type="PATRIC" id="fig|1050174.4.peg.2410"/>
<gene>
    <name evidence="2" type="ORF">CEPID_11930</name>
</gene>
<dbReference type="STRING" id="1050174.CEPID_11930"/>
<dbReference type="Proteomes" id="UP000035368">
    <property type="component" value="Chromosome"/>
</dbReference>
<keyword evidence="2" id="KW-0575">Peroxidase</keyword>
<dbReference type="EMBL" id="CP011541">
    <property type="protein sequence ID" value="AKK04214.1"/>
    <property type="molecule type" value="Genomic_DNA"/>
</dbReference>
<evidence type="ECO:0000313" key="2">
    <source>
        <dbReference type="EMBL" id="AKK04214.1"/>
    </source>
</evidence>
<accession>A0A0G3GSW2</accession>
<dbReference type="OrthoDB" id="9801997at2"/>
<keyword evidence="3" id="KW-1185">Reference proteome</keyword>
<dbReference type="InterPro" id="IPR029032">
    <property type="entry name" value="AhpD-like"/>
</dbReference>
<dbReference type="PANTHER" id="PTHR34846:SF10">
    <property type="entry name" value="CYTOPLASMIC PROTEIN"/>
    <property type="match status" value="1"/>
</dbReference>
<dbReference type="GO" id="GO:0051920">
    <property type="term" value="F:peroxiredoxin activity"/>
    <property type="evidence" value="ECO:0007669"/>
    <property type="project" value="InterPro"/>
</dbReference>
<sequence length="155" mass="16855">MKPNRPYLDKTDNATYKAMFQAAKMARENALAVGLDVATIELINTRCSQLNGCVTCLSLHVPAARKAGVSQQKLDVLPAWREANVFSDRERAFLQIAELATIMNPARPLDPEFDQLSSCLSTAEVAAAEWVAVVINAFNRVSILSGHPALGTREG</sequence>
<keyword evidence="2" id="KW-0560">Oxidoreductase</keyword>
<dbReference type="RefSeq" id="WP_047241092.1">
    <property type="nucleotide sequence ID" value="NZ_CP011541.1"/>
</dbReference>
<evidence type="ECO:0000313" key="3">
    <source>
        <dbReference type="Proteomes" id="UP000035368"/>
    </source>
</evidence>
<reference evidence="2 3" key="1">
    <citation type="submission" date="2015-05" db="EMBL/GenBank/DDBJ databases">
        <title>Complete genome sequence of Corynebacterium epidermidicanis DSM 45586, isolated from the skin of a dog suffering from pruritus.</title>
        <authorList>
            <person name="Ruckert C."/>
            <person name="Albersmeier A."/>
            <person name="Winkler A."/>
            <person name="Tauch A."/>
        </authorList>
    </citation>
    <scope>NUCLEOTIDE SEQUENCE [LARGE SCALE GENOMIC DNA]</scope>
    <source>
        <strain evidence="2 3">DSM 45586</strain>
    </source>
</reference>
<name>A0A0G3GSW2_9CORY</name>
<evidence type="ECO:0000259" key="1">
    <source>
        <dbReference type="Pfam" id="PF02627"/>
    </source>
</evidence>
<organism evidence="2 3">
    <name type="scientific">Corynebacterium epidermidicanis</name>
    <dbReference type="NCBI Taxonomy" id="1050174"/>
    <lineage>
        <taxon>Bacteria</taxon>
        <taxon>Bacillati</taxon>
        <taxon>Actinomycetota</taxon>
        <taxon>Actinomycetes</taxon>
        <taxon>Mycobacteriales</taxon>
        <taxon>Corynebacteriaceae</taxon>
        <taxon>Corynebacterium</taxon>
    </lineage>
</organism>
<dbReference type="SUPFAM" id="SSF69118">
    <property type="entry name" value="AhpD-like"/>
    <property type="match status" value="1"/>
</dbReference>
<dbReference type="InterPro" id="IPR003779">
    <property type="entry name" value="CMD-like"/>
</dbReference>
<dbReference type="Gene3D" id="1.20.1290.10">
    <property type="entry name" value="AhpD-like"/>
    <property type="match status" value="1"/>
</dbReference>
<dbReference type="Pfam" id="PF02627">
    <property type="entry name" value="CMD"/>
    <property type="match status" value="1"/>
</dbReference>
<dbReference type="NCBIfam" id="TIGR00778">
    <property type="entry name" value="ahpD_dom"/>
    <property type="match status" value="1"/>
</dbReference>
<proteinExistence type="predicted"/>
<dbReference type="PANTHER" id="PTHR34846">
    <property type="entry name" value="4-CARBOXYMUCONOLACTONE DECARBOXYLASE FAMILY PROTEIN (AFU_ORTHOLOGUE AFUA_6G11590)"/>
    <property type="match status" value="1"/>
</dbReference>
<dbReference type="KEGG" id="cei:CEPID_11930"/>
<dbReference type="InterPro" id="IPR004675">
    <property type="entry name" value="AhpD_core"/>
</dbReference>
<dbReference type="AlphaFoldDB" id="A0A0G3GSW2"/>
<protein>
    <submittedName>
        <fullName evidence="2">Alkylhydroperoxidase AhpD family core domain</fullName>
    </submittedName>
</protein>
<feature type="domain" description="Carboxymuconolactone decarboxylase-like" evidence="1">
    <location>
        <begin position="26"/>
        <end position="98"/>
    </location>
</feature>